<evidence type="ECO:0000313" key="3">
    <source>
        <dbReference type="Proteomes" id="UP001596143"/>
    </source>
</evidence>
<proteinExistence type="predicted"/>
<dbReference type="Proteomes" id="UP001596143">
    <property type="component" value="Unassembled WGS sequence"/>
</dbReference>
<dbReference type="EMBL" id="JBHSPF010000015">
    <property type="protein sequence ID" value="MFC5627827.1"/>
    <property type="molecule type" value="Genomic_DNA"/>
</dbReference>
<dbReference type="RefSeq" id="WP_270896314.1">
    <property type="nucleotide sequence ID" value="NZ_JBHSPF010000015.1"/>
</dbReference>
<reference evidence="3" key="1">
    <citation type="journal article" date="2019" name="Int. J. Syst. Evol. Microbiol.">
        <title>The Global Catalogue of Microorganisms (GCM) 10K type strain sequencing project: providing services to taxonomists for standard genome sequencing and annotation.</title>
        <authorList>
            <consortium name="The Broad Institute Genomics Platform"/>
            <consortium name="The Broad Institute Genome Sequencing Center for Infectious Disease"/>
            <person name="Wu L."/>
            <person name="Ma J."/>
        </authorList>
    </citation>
    <scope>NUCLEOTIDE SEQUENCE [LARGE SCALE GENOMIC DNA]</scope>
    <source>
        <strain evidence="3">CGMCC 1.15790</strain>
    </source>
</reference>
<feature type="compositionally biased region" description="Basic and acidic residues" evidence="1">
    <location>
        <begin position="87"/>
        <end position="97"/>
    </location>
</feature>
<name>A0ABW0U4X6_9BACI</name>
<gene>
    <name evidence="2" type="ORF">ACFPTR_02825</name>
</gene>
<evidence type="ECO:0000313" key="2">
    <source>
        <dbReference type="EMBL" id="MFC5627827.1"/>
    </source>
</evidence>
<keyword evidence="3" id="KW-1185">Reference proteome</keyword>
<organism evidence="2 3">
    <name type="scientific">Aliibacillus thermotolerans</name>
    <dbReference type="NCBI Taxonomy" id="1834418"/>
    <lineage>
        <taxon>Bacteria</taxon>
        <taxon>Bacillati</taxon>
        <taxon>Bacillota</taxon>
        <taxon>Bacilli</taxon>
        <taxon>Bacillales</taxon>
        <taxon>Bacillaceae</taxon>
        <taxon>Aliibacillus</taxon>
    </lineage>
</organism>
<accession>A0ABW0U4X6</accession>
<evidence type="ECO:0000256" key="1">
    <source>
        <dbReference type="SAM" id="MobiDB-lite"/>
    </source>
</evidence>
<sequence length="97" mass="10719">MGKLTKIVGAAGAVAAGVLLSKKENRDIVKQEVKQAMNDPKGYSTKLLDKALRRRNKPESELGMPKDPQDAKMVSEGALTSVNYYNKRQEEEKQTAQ</sequence>
<protein>
    <recommendedName>
        <fullName evidence="4">YtxH domain-containing protein</fullName>
    </recommendedName>
</protein>
<feature type="region of interest" description="Disordered" evidence="1">
    <location>
        <begin position="55"/>
        <end position="97"/>
    </location>
</feature>
<evidence type="ECO:0008006" key="4">
    <source>
        <dbReference type="Google" id="ProtNLM"/>
    </source>
</evidence>
<comment type="caution">
    <text evidence="2">The sequence shown here is derived from an EMBL/GenBank/DDBJ whole genome shotgun (WGS) entry which is preliminary data.</text>
</comment>